<dbReference type="Proteomes" id="UP000245946">
    <property type="component" value="Unassembled WGS sequence"/>
</dbReference>
<dbReference type="RefSeq" id="XP_025600561.1">
    <property type="nucleotide sequence ID" value="XM_025744951.1"/>
</dbReference>
<reference evidence="1 2" key="1">
    <citation type="journal article" date="2018" name="Mol. Biol. Evol.">
        <title>Broad Genomic Sampling Reveals a Smut Pathogenic Ancestry of the Fungal Clade Ustilaginomycotina.</title>
        <authorList>
            <person name="Kijpornyongpan T."/>
            <person name="Mondo S.J."/>
            <person name="Barry K."/>
            <person name="Sandor L."/>
            <person name="Lee J."/>
            <person name="Lipzen A."/>
            <person name="Pangilinan J."/>
            <person name="LaButti K."/>
            <person name="Hainaut M."/>
            <person name="Henrissat B."/>
            <person name="Grigoriev I.V."/>
            <person name="Spatafora J.W."/>
            <person name="Aime M.C."/>
        </authorList>
    </citation>
    <scope>NUCLEOTIDE SEQUENCE [LARGE SCALE GENOMIC DNA]</scope>
    <source>
        <strain evidence="1 2">MCA 4186</strain>
    </source>
</reference>
<dbReference type="EMBL" id="KZ819285">
    <property type="protein sequence ID" value="PWO00283.1"/>
    <property type="molecule type" value="Genomic_DNA"/>
</dbReference>
<proteinExistence type="predicted"/>
<keyword evidence="2" id="KW-1185">Reference proteome</keyword>
<dbReference type="AlphaFoldDB" id="A0A316ZH72"/>
<dbReference type="GeneID" id="37272495"/>
<organism evidence="1 2">
    <name type="scientific">Tilletiopsis washingtonensis</name>
    <dbReference type="NCBI Taxonomy" id="58919"/>
    <lineage>
        <taxon>Eukaryota</taxon>
        <taxon>Fungi</taxon>
        <taxon>Dikarya</taxon>
        <taxon>Basidiomycota</taxon>
        <taxon>Ustilaginomycotina</taxon>
        <taxon>Exobasidiomycetes</taxon>
        <taxon>Entylomatales</taxon>
        <taxon>Entylomatales incertae sedis</taxon>
        <taxon>Tilletiopsis</taxon>
    </lineage>
</organism>
<gene>
    <name evidence="1" type="ORF">FA09DRAFT_358385</name>
</gene>
<evidence type="ECO:0000313" key="1">
    <source>
        <dbReference type="EMBL" id="PWO00283.1"/>
    </source>
</evidence>
<accession>A0A316ZH72</accession>
<evidence type="ECO:0000313" key="2">
    <source>
        <dbReference type="Proteomes" id="UP000245946"/>
    </source>
</evidence>
<sequence length="467" mass="50730">MSATAPSPPSTAAASASSVVSAVSCASVAPAPDAPAAALRLPLPPSASAPASLAWTAPRLPVELRLLIVAHALNALLAMPWPRPGGALALALVERATVWPVLCVLLRAPRLASEAAVRNLDAQMRAEPFLSAAHRTRRLLVSRFDTYPVFDTHLDRLELSLADVELADDALLASLLARFPHLASLTVFDSPRALEHHWPPALSALTCLCINLDSEQPGSPSALLAGETSLRRLTLLGPGLHLSWPLCQRIAAQPMLQELVLFLPGGPVDDFDPAFLWDSATLRKVTIVVPVRSAVPDSSIVWIELMLRRLRIQGQQLEICFVVCRLSVSRENTRGRHVDEELGQALTQEREDLSERLRRVTGVDPATDMSTWEADERSIFEWTLACCADGLRFFAPTSNACDGRIFTADPWCAGLDHGRLEAPAQPFILELDGDDCDADAATRAAHAQKIDDHFEMICEVQQWVVPE</sequence>
<name>A0A316ZH72_9BASI</name>
<protein>
    <submittedName>
        <fullName evidence="1">Uncharacterized protein</fullName>
    </submittedName>
</protein>